<protein>
    <recommendedName>
        <fullName evidence="4">Lipoprotein</fullName>
    </recommendedName>
</protein>
<reference evidence="2" key="2">
    <citation type="submission" date="2022-06" db="EMBL/GenBank/DDBJ databases">
        <title>Thermospira aquatica gen. nov., sp. nov.</title>
        <authorList>
            <person name="Ben Ali Gam Z."/>
            <person name="Labat M."/>
        </authorList>
    </citation>
    <scope>NUCLEOTIDE SEQUENCE</scope>
    <source>
        <strain evidence="2">F1F22</strain>
    </source>
</reference>
<keyword evidence="1" id="KW-1133">Transmembrane helix</keyword>
<dbReference type="KEGG" id="taqu:KDW03_04745"/>
<keyword evidence="3" id="KW-1185">Reference proteome</keyword>
<keyword evidence="1" id="KW-0472">Membrane</keyword>
<sequence length="167" mass="18904">MRKKKGIFLIGFLFIVFGFMGCSLFLGPLSRLSLEGLVQQQWQWTWVGDTGYSMEPDPAVFIQVYRVLDNDQPGFVLSFLSSIAGKLWLHSLPSDGVQAIGSFPHFNPYNDIHIDVSSDQKEVILRGVTNSDIPSYFFIYHQPPNGKLEYRCYFGGTMGFSFRKSGV</sequence>
<dbReference type="AlphaFoldDB" id="A0AAX3BG52"/>
<accession>A0AAX3BG52</accession>
<dbReference type="PROSITE" id="PS51257">
    <property type="entry name" value="PROKAR_LIPOPROTEIN"/>
    <property type="match status" value="1"/>
</dbReference>
<evidence type="ECO:0000313" key="3">
    <source>
        <dbReference type="Proteomes" id="UP001056539"/>
    </source>
</evidence>
<dbReference type="RefSeq" id="WP_271436243.1">
    <property type="nucleotide sequence ID" value="NZ_CP073355.1"/>
</dbReference>
<keyword evidence="1" id="KW-0812">Transmembrane</keyword>
<proteinExistence type="predicted"/>
<dbReference type="Proteomes" id="UP001056539">
    <property type="component" value="Chromosome"/>
</dbReference>
<organism evidence="2 3">
    <name type="scientific">Thermospira aquatica</name>
    <dbReference type="NCBI Taxonomy" id="2828656"/>
    <lineage>
        <taxon>Bacteria</taxon>
        <taxon>Pseudomonadati</taxon>
        <taxon>Spirochaetota</taxon>
        <taxon>Spirochaetia</taxon>
        <taxon>Brevinematales</taxon>
        <taxon>Thermospiraceae</taxon>
        <taxon>Thermospira</taxon>
    </lineage>
</organism>
<evidence type="ECO:0000313" key="2">
    <source>
        <dbReference type="EMBL" id="URA11108.1"/>
    </source>
</evidence>
<evidence type="ECO:0000256" key="1">
    <source>
        <dbReference type="SAM" id="Phobius"/>
    </source>
</evidence>
<dbReference type="EMBL" id="CP073355">
    <property type="protein sequence ID" value="URA11108.1"/>
    <property type="molecule type" value="Genomic_DNA"/>
</dbReference>
<name>A0AAX3BG52_9SPIR</name>
<feature type="transmembrane region" description="Helical" evidence="1">
    <location>
        <begin position="7"/>
        <end position="29"/>
    </location>
</feature>
<evidence type="ECO:0008006" key="4">
    <source>
        <dbReference type="Google" id="ProtNLM"/>
    </source>
</evidence>
<gene>
    <name evidence="2" type="ORF">KDW03_04745</name>
</gene>
<reference evidence="2" key="1">
    <citation type="submission" date="2021-04" db="EMBL/GenBank/DDBJ databases">
        <authorList>
            <person name="Postec A."/>
        </authorList>
    </citation>
    <scope>NUCLEOTIDE SEQUENCE</scope>
    <source>
        <strain evidence="2">F1F22</strain>
    </source>
</reference>